<accession>A0ABR3GXS8</accession>
<comment type="caution">
    <text evidence="1">The sequence shown here is derived from an EMBL/GenBank/DDBJ whole genome shotgun (WGS) entry which is preliminary data.</text>
</comment>
<organism evidence="1 2">
    <name type="scientific">Discina gigas</name>
    <dbReference type="NCBI Taxonomy" id="1032678"/>
    <lineage>
        <taxon>Eukaryota</taxon>
        <taxon>Fungi</taxon>
        <taxon>Dikarya</taxon>
        <taxon>Ascomycota</taxon>
        <taxon>Pezizomycotina</taxon>
        <taxon>Pezizomycetes</taxon>
        <taxon>Pezizales</taxon>
        <taxon>Discinaceae</taxon>
        <taxon>Discina</taxon>
    </lineage>
</organism>
<protein>
    <submittedName>
        <fullName evidence="1">Uncharacterized protein</fullName>
    </submittedName>
</protein>
<reference evidence="1 2" key="1">
    <citation type="submission" date="2024-02" db="EMBL/GenBank/DDBJ databases">
        <title>Discinaceae phylogenomics.</title>
        <authorList>
            <person name="Dirks A.C."/>
            <person name="James T.Y."/>
        </authorList>
    </citation>
    <scope>NUCLEOTIDE SEQUENCE [LARGE SCALE GENOMIC DNA]</scope>
    <source>
        <strain evidence="1 2">ACD0624</strain>
    </source>
</reference>
<proteinExistence type="predicted"/>
<name>A0ABR3GXS8_9PEZI</name>
<keyword evidence="2" id="KW-1185">Reference proteome</keyword>
<dbReference type="EMBL" id="JBBBZM010000002">
    <property type="protein sequence ID" value="KAL0640683.1"/>
    <property type="molecule type" value="Genomic_DNA"/>
</dbReference>
<evidence type="ECO:0000313" key="2">
    <source>
        <dbReference type="Proteomes" id="UP001447188"/>
    </source>
</evidence>
<dbReference type="Proteomes" id="UP001447188">
    <property type="component" value="Unassembled WGS sequence"/>
</dbReference>
<sequence length="104" mass="11845">MEECTANWDLVCKTYFSLECAFLATVTLERDIIESAKANDEQTGAHYDWSQAEAAVEKRIRDFSHETRKFQKEGFEYLAEIEGWEMKLAILEGKVAFAPARGGC</sequence>
<evidence type="ECO:0000313" key="1">
    <source>
        <dbReference type="EMBL" id="KAL0640683.1"/>
    </source>
</evidence>
<gene>
    <name evidence="1" type="ORF">Q9L58_000354</name>
</gene>